<evidence type="ECO:0008006" key="4">
    <source>
        <dbReference type="Google" id="ProtNLM"/>
    </source>
</evidence>
<protein>
    <recommendedName>
        <fullName evidence="4">Adhesin</fullName>
    </recommendedName>
</protein>
<dbReference type="EMBL" id="FMZF01000006">
    <property type="protein sequence ID" value="SDD29647.1"/>
    <property type="molecule type" value="Genomic_DNA"/>
</dbReference>
<evidence type="ECO:0000256" key="1">
    <source>
        <dbReference type="SAM" id="MobiDB-lite"/>
    </source>
</evidence>
<evidence type="ECO:0000313" key="2">
    <source>
        <dbReference type="EMBL" id="SDD29647.1"/>
    </source>
</evidence>
<dbReference type="STRING" id="1190417.SAMN05660690_3916"/>
<dbReference type="Proteomes" id="UP000199416">
    <property type="component" value="Unassembled WGS sequence"/>
</dbReference>
<keyword evidence="3" id="KW-1185">Reference proteome</keyword>
<proteinExistence type="predicted"/>
<reference evidence="3" key="1">
    <citation type="submission" date="2016-10" db="EMBL/GenBank/DDBJ databases">
        <authorList>
            <person name="Varghese N."/>
            <person name="Submissions S."/>
        </authorList>
    </citation>
    <scope>NUCLEOTIDE SEQUENCE [LARGE SCALE GENOMIC DNA]</scope>
    <source>
        <strain evidence="3">DSM 45421</strain>
    </source>
</reference>
<name>A0A1G6TML6_9ACTN</name>
<dbReference type="AlphaFoldDB" id="A0A1G6TML6"/>
<accession>A0A1G6TML6</accession>
<feature type="region of interest" description="Disordered" evidence="1">
    <location>
        <begin position="208"/>
        <end position="227"/>
    </location>
</feature>
<organism evidence="2 3">
    <name type="scientific">Geodermatophilus telluris</name>
    <dbReference type="NCBI Taxonomy" id="1190417"/>
    <lineage>
        <taxon>Bacteria</taxon>
        <taxon>Bacillati</taxon>
        <taxon>Actinomycetota</taxon>
        <taxon>Actinomycetes</taxon>
        <taxon>Geodermatophilales</taxon>
        <taxon>Geodermatophilaceae</taxon>
        <taxon>Geodermatophilus</taxon>
    </lineage>
</organism>
<evidence type="ECO:0000313" key="3">
    <source>
        <dbReference type="Proteomes" id="UP000199416"/>
    </source>
</evidence>
<feature type="compositionally biased region" description="Polar residues" evidence="1">
    <location>
        <begin position="214"/>
        <end position="227"/>
    </location>
</feature>
<sequence length="227" mass="22999">MPGMTSTRIRPVPSPVARRRRSRWVVGAVAATALVGGLAAATQVRHDSTSSVVPGVREVVVDIGAGPVTLRGGDGDAVGVRSTPHGLFTSSAAPRHELVDGVLRITSGCSGFALHCWTEEEVTVPAGVPVRVHTGVGDVTAVDLDVPLFEVGAGAGTVTATFTGAPGEVRVDAGAAGNVEVVVPDGRYRVDADATVGPTEVQVDHDASAGRSIDASTGVGQVTVRSR</sequence>
<gene>
    <name evidence="2" type="ORF">SAMN05660690_3916</name>
</gene>